<gene>
    <name evidence="1" type="ORF">EYF80_006429</name>
</gene>
<evidence type="ECO:0000313" key="1">
    <source>
        <dbReference type="EMBL" id="TNN83448.1"/>
    </source>
</evidence>
<reference evidence="1 2" key="1">
    <citation type="submission" date="2019-03" db="EMBL/GenBank/DDBJ databases">
        <title>First draft genome of Liparis tanakae, snailfish: a comprehensive survey of snailfish specific genes.</title>
        <authorList>
            <person name="Kim W."/>
            <person name="Song I."/>
            <person name="Jeong J.-H."/>
            <person name="Kim D."/>
            <person name="Kim S."/>
            <person name="Ryu S."/>
            <person name="Song J.Y."/>
            <person name="Lee S.K."/>
        </authorList>
    </citation>
    <scope>NUCLEOTIDE SEQUENCE [LARGE SCALE GENOMIC DNA]</scope>
    <source>
        <tissue evidence="1">Muscle</tissue>
    </source>
</reference>
<protein>
    <submittedName>
        <fullName evidence="1">Uncharacterized protein</fullName>
    </submittedName>
</protein>
<name>A0A4Z2J199_9TELE</name>
<comment type="caution">
    <text evidence="1">The sequence shown here is derived from an EMBL/GenBank/DDBJ whole genome shotgun (WGS) entry which is preliminary data.</text>
</comment>
<evidence type="ECO:0000313" key="2">
    <source>
        <dbReference type="Proteomes" id="UP000314294"/>
    </source>
</evidence>
<dbReference type="EMBL" id="SRLO01000033">
    <property type="protein sequence ID" value="TNN83448.1"/>
    <property type="molecule type" value="Genomic_DNA"/>
</dbReference>
<organism evidence="1 2">
    <name type="scientific">Liparis tanakae</name>
    <name type="common">Tanaka's snailfish</name>
    <dbReference type="NCBI Taxonomy" id="230148"/>
    <lineage>
        <taxon>Eukaryota</taxon>
        <taxon>Metazoa</taxon>
        <taxon>Chordata</taxon>
        <taxon>Craniata</taxon>
        <taxon>Vertebrata</taxon>
        <taxon>Euteleostomi</taxon>
        <taxon>Actinopterygii</taxon>
        <taxon>Neopterygii</taxon>
        <taxon>Teleostei</taxon>
        <taxon>Neoteleostei</taxon>
        <taxon>Acanthomorphata</taxon>
        <taxon>Eupercaria</taxon>
        <taxon>Perciformes</taxon>
        <taxon>Cottioidei</taxon>
        <taxon>Cottales</taxon>
        <taxon>Liparidae</taxon>
        <taxon>Liparis</taxon>
    </lineage>
</organism>
<dbReference type="AlphaFoldDB" id="A0A4Z2J199"/>
<sequence>MLTSHRRKSTDDGLEAVTPQDLRGQVGAARLRRHGRGLHQTFKYNHYLKVRRCEILFTDAKQWTFFIYLVDDSEGCNQKQAVRAFVVAHVHVELIQGDVFALLCVAGLDELGSHMSLHDVAFP</sequence>
<accession>A0A4Z2J199</accession>
<dbReference type="Proteomes" id="UP000314294">
    <property type="component" value="Unassembled WGS sequence"/>
</dbReference>
<proteinExistence type="predicted"/>
<keyword evidence="2" id="KW-1185">Reference proteome</keyword>